<dbReference type="RefSeq" id="WP_260727242.1">
    <property type="nucleotide sequence ID" value="NZ_BAAABS010000033.1"/>
</dbReference>
<reference evidence="1" key="1">
    <citation type="submission" date="2021-04" db="EMBL/GenBank/DDBJ databases">
        <title>Biosynthetic gene clusters of Dactylosporangioum roseum.</title>
        <authorList>
            <person name="Hartkoorn R.C."/>
            <person name="Beaudoing E."/>
            <person name="Hot D."/>
            <person name="Moureu S."/>
        </authorList>
    </citation>
    <scope>NUCLEOTIDE SEQUENCE</scope>
    <source>
        <strain evidence="1">NRRL B-16295</strain>
    </source>
</reference>
<accession>A0ABY5ZB06</accession>
<evidence type="ECO:0000313" key="2">
    <source>
        <dbReference type="Proteomes" id="UP001058271"/>
    </source>
</evidence>
<organism evidence="1 2">
    <name type="scientific">Dactylosporangium roseum</name>
    <dbReference type="NCBI Taxonomy" id="47989"/>
    <lineage>
        <taxon>Bacteria</taxon>
        <taxon>Bacillati</taxon>
        <taxon>Actinomycetota</taxon>
        <taxon>Actinomycetes</taxon>
        <taxon>Micromonosporales</taxon>
        <taxon>Micromonosporaceae</taxon>
        <taxon>Dactylosporangium</taxon>
    </lineage>
</organism>
<keyword evidence="2" id="KW-1185">Reference proteome</keyword>
<gene>
    <name evidence="1" type="ORF">Drose_06275</name>
</gene>
<protein>
    <submittedName>
        <fullName evidence="1">Uncharacterized protein</fullName>
    </submittedName>
</protein>
<dbReference type="EMBL" id="CP073721">
    <property type="protein sequence ID" value="UWZ37878.1"/>
    <property type="molecule type" value="Genomic_DNA"/>
</dbReference>
<sequence length="266" mass="29524">MRNPRPLCAVTACTIPNRHTDTCPDRTKCHGCLPGLAADGLKLCTHHTRCIGIDTLTIAARHRQLALALHRTGQPGERTTGGNRNPNINLNLRAAAVRRDIETLLNQLARLVCSQRGFGWPTETTTTIAERPHGFIGPMPATIRTRHTFRVPALARLVARSADWLAAHDRAGEHAAALRDLSREAHRTAFPTGVRVFELPGLNGERYLACPEKVDDSEPCPGNLWTILRRDGDRLPPQIMCNHDDEHQWPASQWLKLGRRMLQAAA</sequence>
<dbReference type="Proteomes" id="UP001058271">
    <property type="component" value="Chromosome"/>
</dbReference>
<evidence type="ECO:0000313" key="1">
    <source>
        <dbReference type="EMBL" id="UWZ37878.1"/>
    </source>
</evidence>
<name>A0ABY5ZB06_9ACTN</name>
<proteinExistence type="predicted"/>